<proteinExistence type="predicted"/>
<gene>
    <name evidence="2" type="ORF">PG986_006542</name>
</gene>
<dbReference type="EMBL" id="JAQQWE010000004">
    <property type="protein sequence ID" value="KAK7957320.1"/>
    <property type="molecule type" value="Genomic_DNA"/>
</dbReference>
<keyword evidence="3" id="KW-1185">Reference proteome</keyword>
<reference evidence="2 3" key="1">
    <citation type="submission" date="2023-01" db="EMBL/GenBank/DDBJ databases">
        <title>Analysis of 21 Apiospora genomes using comparative genomics revels a genus with tremendous synthesis potential of carbohydrate active enzymes and secondary metabolites.</title>
        <authorList>
            <person name="Sorensen T."/>
        </authorList>
    </citation>
    <scope>NUCLEOTIDE SEQUENCE [LARGE SCALE GENOMIC DNA]</scope>
    <source>
        <strain evidence="2 3">CBS 24483</strain>
    </source>
</reference>
<feature type="compositionally biased region" description="Polar residues" evidence="1">
    <location>
        <begin position="32"/>
        <end position="50"/>
    </location>
</feature>
<comment type="caution">
    <text evidence="2">The sequence shown here is derived from an EMBL/GenBank/DDBJ whole genome shotgun (WGS) entry which is preliminary data.</text>
</comment>
<name>A0ABR1QKQ9_9PEZI</name>
<feature type="region of interest" description="Disordered" evidence="1">
    <location>
        <begin position="19"/>
        <end position="54"/>
    </location>
</feature>
<evidence type="ECO:0000313" key="3">
    <source>
        <dbReference type="Proteomes" id="UP001391051"/>
    </source>
</evidence>
<dbReference type="RefSeq" id="XP_066702626.1">
    <property type="nucleotide sequence ID" value="XM_066842764.1"/>
</dbReference>
<evidence type="ECO:0000256" key="1">
    <source>
        <dbReference type="SAM" id="MobiDB-lite"/>
    </source>
</evidence>
<accession>A0ABR1QKQ9</accession>
<dbReference type="GeneID" id="92075826"/>
<evidence type="ECO:0000313" key="2">
    <source>
        <dbReference type="EMBL" id="KAK7957320.1"/>
    </source>
</evidence>
<organism evidence="2 3">
    <name type="scientific">Apiospora aurea</name>
    <dbReference type="NCBI Taxonomy" id="335848"/>
    <lineage>
        <taxon>Eukaryota</taxon>
        <taxon>Fungi</taxon>
        <taxon>Dikarya</taxon>
        <taxon>Ascomycota</taxon>
        <taxon>Pezizomycotina</taxon>
        <taxon>Sordariomycetes</taxon>
        <taxon>Xylariomycetidae</taxon>
        <taxon>Amphisphaeriales</taxon>
        <taxon>Apiosporaceae</taxon>
        <taxon>Apiospora</taxon>
    </lineage>
</organism>
<dbReference type="Proteomes" id="UP001391051">
    <property type="component" value="Unassembled WGS sequence"/>
</dbReference>
<sequence length="124" mass="13490">MGITTHLYGLETASISNLDPSKRTKSLRPHMSISSRDPTAVPSSPSNASSLDLGDLEMVKVPVDGQDGLREALAVLRGLSVLTELELDVVLLRDQETGNILENASFPEHQTARLVEGKRVDWVQ</sequence>
<protein>
    <submittedName>
        <fullName evidence="2">Uncharacterized protein</fullName>
    </submittedName>
</protein>